<protein>
    <submittedName>
        <fullName evidence="1">Periplasmic protein</fullName>
    </submittedName>
</protein>
<gene>
    <name evidence="1" type="ordered locus">CLOAM1577</name>
</gene>
<dbReference type="InterPro" id="IPR036514">
    <property type="entry name" value="SGNH_hydro_sf"/>
</dbReference>
<dbReference type="Proteomes" id="UP000002019">
    <property type="component" value="Chromosome"/>
</dbReference>
<dbReference type="STRING" id="459349.CLOAM1577"/>
<dbReference type="HOGENOM" id="CLU_026488_0_0_0"/>
<organism evidence="1 2">
    <name type="scientific">Cloacimonas acidaminovorans (strain Evry)</name>
    <dbReference type="NCBI Taxonomy" id="459349"/>
    <lineage>
        <taxon>Bacteria</taxon>
        <taxon>Pseudomonadati</taxon>
        <taxon>Candidatus Cloacimonadota</taxon>
        <taxon>Candidatus Cloacimonadia</taxon>
        <taxon>Candidatus Cloacimonadales</taxon>
        <taxon>Candidatus Cloacimonadaceae</taxon>
        <taxon>Candidatus Cloacimonas</taxon>
    </lineage>
</organism>
<accession>B0VFX4</accession>
<keyword evidence="2" id="KW-1185">Reference proteome</keyword>
<name>B0VFX4_CLOAI</name>
<dbReference type="SUPFAM" id="SSF52266">
    <property type="entry name" value="SGNH hydrolase"/>
    <property type="match status" value="1"/>
</dbReference>
<proteinExistence type="predicted"/>
<evidence type="ECO:0000313" key="1">
    <source>
        <dbReference type="EMBL" id="CAO81416.1"/>
    </source>
</evidence>
<dbReference type="eggNOG" id="COG2755">
    <property type="taxonomic scope" value="Bacteria"/>
</dbReference>
<dbReference type="EMBL" id="CU466930">
    <property type="protein sequence ID" value="CAO81416.1"/>
    <property type="molecule type" value="Genomic_DNA"/>
</dbReference>
<evidence type="ECO:0000313" key="2">
    <source>
        <dbReference type="Proteomes" id="UP000002019"/>
    </source>
</evidence>
<sequence>MVMPKNFIRPLIIVVLAVILVEILARVIPAVDNRFFPLKKLSWFESLKREKAVVSADTSFVQKAVAISNDLLPLKPFITKLNNPSANLRIAYYGDSIIEGDLITGKLRMELQSMHQGSGVGMVGITSIVAGFRQTIKHSFSRNWESISFMTPHKYDIPLGITGYTFIPRNYYVAEKVIEPLQLDSLAVLDSAQVASPEPQKENARFYVDYDPWVEYSASQVAGGASTFNRIRLFYSHSSDSSYVKVSYNGAPFILRHLQNQPGVQVLDLSPVTACKKIRLEFNAYDPIHLYGVSFDEPQGAYVDNYPIRGYSGMYFQRISSDILSGFQKHLHYDLIILQYGVNVSNYQIRDYSYYAKGMKKSIEHLQKALPGVPILLISAHDRCIKQGTEYVTSPDIPYLVSTQAKIAKETGCGFWNLFSAMGGLNSMPKYVNHQPPLAGKDYTHFTRAGADHIAEMLLAYLKGN</sequence>
<dbReference type="KEGG" id="caci:CLOAM1577"/>
<dbReference type="GO" id="GO:0016788">
    <property type="term" value="F:hydrolase activity, acting on ester bonds"/>
    <property type="evidence" value="ECO:0007669"/>
    <property type="project" value="UniProtKB-ARBA"/>
</dbReference>
<dbReference type="Gene3D" id="3.40.50.1110">
    <property type="entry name" value="SGNH hydrolase"/>
    <property type="match status" value="2"/>
</dbReference>
<reference evidence="1 2" key="1">
    <citation type="journal article" date="2008" name="J. Bacteriol.">
        <title>'Candidatus Cloacamonas acidaminovorans': genome sequence reconstruction provides a first glimpse of a new bacterial division.</title>
        <authorList>
            <person name="Pelletier E."/>
            <person name="Kreimeyer A."/>
            <person name="Bocs S."/>
            <person name="Rouy Z."/>
            <person name="Gyapay G."/>
            <person name="Chouari R."/>
            <person name="Riviere D."/>
            <person name="Ganesan A."/>
            <person name="Daegelen P."/>
            <person name="Sghir A."/>
            <person name="Cohen G.N."/>
            <person name="Medigue C."/>
            <person name="Weissenbach J."/>
            <person name="Le Paslier D."/>
        </authorList>
    </citation>
    <scope>NUCLEOTIDE SEQUENCE [LARGE SCALE GENOMIC DNA]</scope>
    <source>
        <strain evidence="2">Evry</strain>
    </source>
</reference>
<dbReference type="AlphaFoldDB" id="B0VFX4"/>